<accession>W2S977</accession>
<sequence length="98" mass="11017">MNSGWLKIAVPSALTTYLALQYFDPHQQGAHSAAMRQKLQDENKRIGRAHGCSEVHASDVDKWVKDHPEEAPHWERISKLGHDSQTAKTGQRDAGECR</sequence>
<dbReference type="Proteomes" id="UP000030752">
    <property type="component" value="Unassembled WGS sequence"/>
</dbReference>
<keyword evidence="3" id="KW-1185">Reference proteome</keyword>
<feature type="compositionally biased region" description="Basic and acidic residues" evidence="1">
    <location>
        <begin position="68"/>
        <end position="82"/>
    </location>
</feature>
<reference evidence="2 3" key="1">
    <citation type="submission" date="2013-03" db="EMBL/GenBank/DDBJ databases">
        <title>The Genome Sequence of Phialophora europaea CBS 101466.</title>
        <authorList>
            <consortium name="The Broad Institute Genomics Platform"/>
            <person name="Cuomo C."/>
            <person name="de Hoog S."/>
            <person name="Gorbushina A."/>
            <person name="Walker B."/>
            <person name="Young S.K."/>
            <person name="Zeng Q."/>
            <person name="Gargeya S."/>
            <person name="Fitzgerald M."/>
            <person name="Haas B."/>
            <person name="Abouelleil A."/>
            <person name="Allen A.W."/>
            <person name="Alvarado L."/>
            <person name="Arachchi H.M."/>
            <person name="Berlin A.M."/>
            <person name="Chapman S.B."/>
            <person name="Gainer-Dewar J."/>
            <person name="Goldberg J."/>
            <person name="Griggs A."/>
            <person name="Gujja S."/>
            <person name="Hansen M."/>
            <person name="Howarth C."/>
            <person name="Imamovic A."/>
            <person name="Ireland A."/>
            <person name="Larimer J."/>
            <person name="McCowan C."/>
            <person name="Murphy C."/>
            <person name="Pearson M."/>
            <person name="Poon T.W."/>
            <person name="Priest M."/>
            <person name="Roberts A."/>
            <person name="Saif S."/>
            <person name="Shea T."/>
            <person name="Sisk P."/>
            <person name="Sykes S."/>
            <person name="Wortman J."/>
            <person name="Nusbaum C."/>
            <person name="Birren B."/>
        </authorList>
    </citation>
    <scope>NUCLEOTIDE SEQUENCE [LARGE SCALE GENOMIC DNA]</scope>
    <source>
        <strain evidence="2 3">CBS 101466</strain>
    </source>
</reference>
<protein>
    <submittedName>
        <fullName evidence="2">Uncharacterized protein</fullName>
    </submittedName>
</protein>
<dbReference type="InParanoid" id="W2S977"/>
<dbReference type="VEuPathDB" id="FungiDB:HMPREF1541_10630"/>
<evidence type="ECO:0000256" key="1">
    <source>
        <dbReference type="SAM" id="MobiDB-lite"/>
    </source>
</evidence>
<organism evidence="2 3">
    <name type="scientific">Cyphellophora europaea (strain CBS 101466)</name>
    <name type="common">Phialophora europaea</name>
    <dbReference type="NCBI Taxonomy" id="1220924"/>
    <lineage>
        <taxon>Eukaryota</taxon>
        <taxon>Fungi</taxon>
        <taxon>Dikarya</taxon>
        <taxon>Ascomycota</taxon>
        <taxon>Pezizomycotina</taxon>
        <taxon>Eurotiomycetes</taxon>
        <taxon>Chaetothyriomycetidae</taxon>
        <taxon>Chaetothyriales</taxon>
        <taxon>Cyphellophoraceae</taxon>
        <taxon>Cyphellophora</taxon>
    </lineage>
</organism>
<name>W2S977_CYPE1</name>
<evidence type="ECO:0000313" key="3">
    <source>
        <dbReference type="Proteomes" id="UP000030752"/>
    </source>
</evidence>
<dbReference type="GeneID" id="19977969"/>
<proteinExistence type="predicted"/>
<dbReference type="RefSeq" id="XP_008713522.1">
    <property type="nucleotide sequence ID" value="XM_008715300.1"/>
</dbReference>
<dbReference type="AlphaFoldDB" id="W2S977"/>
<dbReference type="HOGENOM" id="CLU_2333571_0_0_1"/>
<evidence type="ECO:0000313" key="2">
    <source>
        <dbReference type="EMBL" id="ETN44449.1"/>
    </source>
</evidence>
<feature type="region of interest" description="Disordered" evidence="1">
    <location>
        <begin position="68"/>
        <end position="98"/>
    </location>
</feature>
<dbReference type="EMBL" id="KB822715">
    <property type="protein sequence ID" value="ETN44449.1"/>
    <property type="molecule type" value="Genomic_DNA"/>
</dbReference>
<gene>
    <name evidence="2" type="ORF">HMPREF1541_10630</name>
</gene>